<dbReference type="Proteomes" id="UP000295281">
    <property type="component" value="Unassembled WGS sequence"/>
</dbReference>
<dbReference type="EC" id="3.2.1.55" evidence="4"/>
<comment type="subunit">
    <text evidence="3">Homohexamer; trimer of dimers.</text>
</comment>
<evidence type="ECO:0000256" key="4">
    <source>
        <dbReference type="ARBA" id="ARBA00012670"/>
    </source>
</evidence>
<dbReference type="GO" id="GO:0046556">
    <property type="term" value="F:alpha-L-arabinofuranosidase activity"/>
    <property type="evidence" value="ECO:0007669"/>
    <property type="project" value="UniProtKB-EC"/>
</dbReference>
<dbReference type="OrthoDB" id="9758333at2"/>
<evidence type="ECO:0000313" key="9">
    <source>
        <dbReference type="EMBL" id="TDQ52028.1"/>
    </source>
</evidence>
<dbReference type="InterPro" id="IPR017853">
    <property type="entry name" value="GH"/>
</dbReference>
<evidence type="ECO:0000256" key="1">
    <source>
        <dbReference type="ARBA" id="ARBA00001462"/>
    </source>
</evidence>
<dbReference type="PANTHER" id="PTHR43576">
    <property type="entry name" value="ALPHA-L-ARABINOFURANOSIDASE C-RELATED"/>
    <property type="match status" value="1"/>
</dbReference>
<dbReference type="AlphaFoldDB" id="A0A4R6UXP3"/>
<evidence type="ECO:0000256" key="3">
    <source>
        <dbReference type="ARBA" id="ARBA00011165"/>
    </source>
</evidence>
<comment type="similarity">
    <text evidence="2">Belongs to the glycosyl hydrolase 51 family.</text>
</comment>
<dbReference type="InterPro" id="IPR055235">
    <property type="entry name" value="ASD1_cat"/>
</dbReference>
<dbReference type="SUPFAM" id="SSF51445">
    <property type="entry name" value="(Trans)glycosidases"/>
    <property type="match status" value="1"/>
</dbReference>
<dbReference type="Pfam" id="PF22848">
    <property type="entry name" value="ASD1_dom"/>
    <property type="match status" value="1"/>
</dbReference>
<evidence type="ECO:0000259" key="8">
    <source>
        <dbReference type="SMART" id="SM00813"/>
    </source>
</evidence>
<evidence type="ECO:0000313" key="10">
    <source>
        <dbReference type="Proteomes" id="UP000295281"/>
    </source>
</evidence>
<dbReference type="Pfam" id="PF06964">
    <property type="entry name" value="Alpha-L-AF_C"/>
    <property type="match status" value="1"/>
</dbReference>
<dbReference type="RefSeq" id="WP_133741691.1">
    <property type="nucleotide sequence ID" value="NZ_SNYN01000008.1"/>
</dbReference>
<feature type="domain" description="Alpha-L-arabinofuranosidase C-terminal" evidence="8">
    <location>
        <begin position="291"/>
        <end position="493"/>
    </location>
</feature>
<dbReference type="GO" id="GO:0000272">
    <property type="term" value="P:polysaccharide catabolic process"/>
    <property type="evidence" value="ECO:0007669"/>
    <property type="project" value="TreeGrafter"/>
</dbReference>
<evidence type="ECO:0000256" key="6">
    <source>
        <dbReference type="ARBA" id="ARBA00023277"/>
    </source>
</evidence>
<dbReference type="InterPro" id="IPR010720">
    <property type="entry name" value="Alpha-L-AF_C"/>
</dbReference>
<dbReference type="Gene3D" id="2.60.40.1180">
    <property type="entry name" value="Golgi alpha-mannosidase II"/>
    <property type="match status" value="1"/>
</dbReference>
<name>A0A4R6UXP3_9ACTN</name>
<dbReference type="GO" id="GO:0046373">
    <property type="term" value="P:L-arabinose metabolic process"/>
    <property type="evidence" value="ECO:0007669"/>
    <property type="project" value="InterPro"/>
</dbReference>
<comment type="catalytic activity">
    <reaction evidence="1">
        <text>Hydrolysis of terminal non-reducing alpha-L-arabinofuranoside residues in alpha-L-arabinosides.</text>
        <dbReference type="EC" id="3.2.1.55"/>
    </reaction>
</comment>
<protein>
    <recommendedName>
        <fullName evidence="4">non-reducing end alpha-L-arabinofuranosidase</fullName>
        <ecNumber evidence="4">3.2.1.55</ecNumber>
    </recommendedName>
</protein>
<dbReference type="Gene3D" id="3.20.20.80">
    <property type="entry name" value="Glycosidases"/>
    <property type="match status" value="1"/>
</dbReference>
<sequence length="504" mass="55384">MLNASLTLDPALRVAPVHRRTFGSFVEHMGRCVYTGIYEPDHPTADADGFRGDVLELVRELGVTTVRYPGGNFVSGYRWEDGVGPRAARPVRRDLAWHSTETNQFGLDEFVRWARRAGIEPMTAVNLGTRGIQEALDLLEYANHPGGTSLSDQRVANGAVEPHGIRMWCLGNEMDGPWQIGHKTAREYGRLAAETARAMRMAQPDLELVVCGSSGSSMPTFGAWEAEVLEQAYDAVDYVSLHAYYEEHDGDLRSFLASAVDMDHFVDSVTATADAVGARLRDRKRIMLSFDEWNVWYLSRFQAEEPREDWPVAPRVIEDRYHLADAVVVGGLLISLLRHSDRVTSASQAQLVNVIAPIMTEPGGPAWRQTVFHPFAQTARAARGQVLRVEPVSPAHETARFGDVAVVDAVATHDAETGEAAVFVVNRSVDEPVALDVDARPLGVDRVVECLTLADADHRAVNTARDPDRVAPRPGKDVRLDGGRLGVVLPPVSWTVVRMAATKS</sequence>
<keyword evidence="6" id="KW-0119">Carbohydrate metabolism</keyword>
<gene>
    <name evidence="9" type="ORF">EV190_1089</name>
</gene>
<reference evidence="9 10" key="1">
    <citation type="submission" date="2019-03" db="EMBL/GenBank/DDBJ databases">
        <title>Genomic Encyclopedia of Type Strains, Phase IV (KMG-IV): sequencing the most valuable type-strain genomes for metagenomic binning, comparative biology and taxonomic classification.</title>
        <authorList>
            <person name="Goeker M."/>
        </authorList>
    </citation>
    <scope>NUCLEOTIDE SEQUENCE [LARGE SCALE GENOMIC DNA]</scope>
    <source>
        <strain evidence="9 10">DSM 46770</strain>
    </source>
</reference>
<dbReference type="SUPFAM" id="SSF51011">
    <property type="entry name" value="Glycosyl hydrolase domain"/>
    <property type="match status" value="1"/>
</dbReference>
<dbReference type="PANTHER" id="PTHR43576:SF3">
    <property type="entry name" value="ALPHA-L-ARABINOFURANOSIDASE C"/>
    <property type="match status" value="1"/>
</dbReference>
<evidence type="ECO:0000256" key="2">
    <source>
        <dbReference type="ARBA" id="ARBA00007186"/>
    </source>
</evidence>
<dbReference type="SMART" id="SM00813">
    <property type="entry name" value="Alpha-L-AF_C"/>
    <property type="match status" value="1"/>
</dbReference>
<proteinExistence type="inferred from homology"/>
<dbReference type="EMBL" id="SNYN01000008">
    <property type="protein sequence ID" value="TDQ52028.1"/>
    <property type="molecule type" value="Genomic_DNA"/>
</dbReference>
<accession>A0A4R6UXP3</accession>
<keyword evidence="7" id="KW-0326">Glycosidase</keyword>
<organism evidence="9 10">
    <name type="scientific">Actinorugispora endophytica</name>
    <dbReference type="NCBI Taxonomy" id="1605990"/>
    <lineage>
        <taxon>Bacteria</taxon>
        <taxon>Bacillati</taxon>
        <taxon>Actinomycetota</taxon>
        <taxon>Actinomycetes</taxon>
        <taxon>Streptosporangiales</taxon>
        <taxon>Nocardiopsidaceae</taxon>
        <taxon>Actinorugispora</taxon>
    </lineage>
</organism>
<evidence type="ECO:0000256" key="5">
    <source>
        <dbReference type="ARBA" id="ARBA00022801"/>
    </source>
</evidence>
<keyword evidence="10" id="KW-1185">Reference proteome</keyword>
<comment type="caution">
    <text evidence="9">The sequence shown here is derived from an EMBL/GenBank/DDBJ whole genome shotgun (WGS) entry which is preliminary data.</text>
</comment>
<evidence type="ECO:0000256" key="7">
    <source>
        <dbReference type="ARBA" id="ARBA00023295"/>
    </source>
</evidence>
<keyword evidence="5" id="KW-0378">Hydrolase</keyword>
<dbReference type="InterPro" id="IPR013780">
    <property type="entry name" value="Glyco_hydro_b"/>
</dbReference>